<keyword evidence="6" id="KW-1185">Reference proteome</keyword>
<accession>A0A3A1YWI0</accession>
<evidence type="ECO:0000259" key="1">
    <source>
        <dbReference type="Pfam" id="PF04168"/>
    </source>
</evidence>
<dbReference type="Pfam" id="PF14403">
    <property type="entry name" value="CP_ATPgrasp_2"/>
    <property type="match status" value="1"/>
</dbReference>
<protein>
    <submittedName>
        <fullName evidence="4">Uncharacterized protein</fullName>
    </submittedName>
</protein>
<dbReference type="OrthoDB" id="9804079at2"/>
<name>A0A3A1YWI0_9BURK</name>
<feature type="domain" description="Circularly permuted ATP-grasp type 2" evidence="2">
    <location>
        <begin position="83"/>
        <end position="462"/>
    </location>
</feature>
<organism evidence="4 5">
    <name type="scientific">Neopusillimonas maritima</name>
    <dbReference type="NCBI Taxonomy" id="2026239"/>
    <lineage>
        <taxon>Bacteria</taxon>
        <taxon>Pseudomonadati</taxon>
        <taxon>Pseudomonadota</taxon>
        <taxon>Betaproteobacteria</taxon>
        <taxon>Burkholderiales</taxon>
        <taxon>Alcaligenaceae</taxon>
        <taxon>Neopusillimonas</taxon>
    </lineage>
</organism>
<dbReference type="Proteomes" id="UP000266206">
    <property type="component" value="Unassembled WGS sequence"/>
</dbReference>
<dbReference type="RefSeq" id="WP_119441025.1">
    <property type="nucleotide sequence ID" value="NZ_CP170494.1"/>
</dbReference>
<dbReference type="Gene3D" id="3.40.50.11290">
    <property type="match status" value="1"/>
</dbReference>
<dbReference type="InterPro" id="IPR007296">
    <property type="entry name" value="DUF403"/>
</dbReference>
<dbReference type="EMBL" id="NQYH01000001">
    <property type="protein sequence ID" value="RIY41906.1"/>
    <property type="molecule type" value="Genomic_DNA"/>
</dbReference>
<dbReference type="EMBL" id="NQOU01000001">
    <property type="protein sequence ID" value="RII84235.1"/>
    <property type="molecule type" value="Genomic_DNA"/>
</dbReference>
<proteinExistence type="predicted"/>
<feature type="domain" description="DUF403" evidence="1">
    <location>
        <begin position="525"/>
        <end position="832"/>
    </location>
</feature>
<dbReference type="SUPFAM" id="SSF56059">
    <property type="entry name" value="Glutathione synthetase ATP-binding domain-like"/>
    <property type="match status" value="1"/>
</dbReference>
<dbReference type="InterPro" id="IPR051680">
    <property type="entry name" value="ATP-dep_Glu-Cys_Ligase-2"/>
</dbReference>
<dbReference type="PANTHER" id="PTHR34595:SF2">
    <property type="entry name" value="BLR2978 PROTEIN"/>
    <property type="match status" value="1"/>
</dbReference>
<dbReference type="Proteomes" id="UP000266483">
    <property type="component" value="Unassembled WGS sequence"/>
</dbReference>
<dbReference type="Gene3D" id="3.30.1490.270">
    <property type="match status" value="1"/>
</dbReference>
<dbReference type="Pfam" id="PF04168">
    <property type="entry name" value="Alpha-E"/>
    <property type="match status" value="1"/>
</dbReference>
<dbReference type="AlphaFoldDB" id="A0A3A1YWI0"/>
<evidence type="ECO:0000313" key="4">
    <source>
        <dbReference type="EMBL" id="RIY41906.1"/>
    </source>
</evidence>
<dbReference type="PANTHER" id="PTHR34595">
    <property type="entry name" value="BLR5612 PROTEIN"/>
    <property type="match status" value="1"/>
</dbReference>
<evidence type="ECO:0000313" key="5">
    <source>
        <dbReference type="Proteomes" id="UP000266206"/>
    </source>
</evidence>
<evidence type="ECO:0000313" key="3">
    <source>
        <dbReference type="EMBL" id="RII84235.1"/>
    </source>
</evidence>
<gene>
    <name evidence="3" type="ORF">CJO09_03185</name>
    <name evidence="4" type="ORF">CJP73_00205</name>
</gene>
<dbReference type="InterPro" id="IPR025841">
    <property type="entry name" value="CP_ATPgrasp_2"/>
</dbReference>
<evidence type="ECO:0000259" key="2">
    <source>
        <dbReference type="Pfam" id="PF14403"/>
    </source>
</evidence>
<sequence>MRQDALLNQYLNHAGHYNELLDQHGAVRPHWVPLVRQLEGFAENSFQEPIDLVAERLRSFGLSYNAYSEVEGLYQPWRLSLVPVAIEQDEWATIAGAIAQRAKLLDYVLSDIYGEQQLLSNSDIPAALVLGQKGYLWPCQYLLPSHAPKLHLYAADIARCADGRWKLIADYTQDCRGAGFALQNRQIVAPILAEAFSASHVRHQTAFYETLQQTLKHYAANRADNPIVVLLSPGPEHDLYFEHAYLSSQLGFPLVESADLTVRDDFLYMKTLRGLRKVHVVLRCMNDRECDPMELDAGSMLGVPGLVHVIRQGNLIMANALGSGVLESPGLQAYLPGLCSKLLGEPLKMSSVQTWWCGDAGSLDYVLAHLNDLVIKPAFTGMTQDTVLVRALSQKEQQSLRQSIEAQPQAYVAHEALDLALTPDIAEAGSVSLDAYPYLVRVFAVARPDGSYAVMPGGIAHVGYDRSQTLLSRRNQGASKDVWVTQVSLSAKKGLSNGEGPDPADAQIASDLSLEDLLASHVDVSARVGDNLFWMGRYGARCEHVVRCLQLLAGLVGNDTQIDQQKVALVHKLCEQMFIMQAGPTAHHPMHGALELLRAAISQSDAVESLVNNVYRLYFCGWNVKERLSQDNWLVISKMRNSVAVMPRSLPAVQSHLDNLALMCASLGGFVHEQMTRDDGWSFLELGRVVERLRHAGQVMAYFLQLPSAEQKIFEGSALRLLNSVVTYRARYRREPELLSVIYITLFDPTNPHSLKYQCEKIRSRLNDFELSGGQSVVLSDTLGEQLQSFDLGQFVAPQVNHRLVCERLVGLCELAQKLVDTLTRDISRQYFLLADHYHDNDVVDVPGEEAS</sequence>
<comment type="caution">
    <text evidence="4">The sequence shown here is derived from an EMBL/GenBank/DDBJ whole genome shotgun (WGS) entry which is preliminary data.</text>
</comment>
<evidence type="ECO:0000313" key="6">
    <source>
        <dbReference type="Proteomes" id="UP000266483"/>
    </source>
</evidence>
<reference evidence="5 6" key="1">
    <citation type="submission" date="2017-08" db="EMBL/GenBank/DDBJ databases">
        <title>Pusillimonas indicus sp. nov., a member of the family Alcaligenaceae isolated from surface seawater.</title>
        <authorList>
            <person name="Li J."/>
        </authorList>
    </citation>
    <scope>NUCLEOTIDE SEQUENCE [LARGE SCALE GENOMIC DNA]</scope>
    <source>
        <strain evidence="3 6">17-4A</strain>
        <strain evidence="4 5">L52-1-41</strain>
    </source>
</reference>